<sequence length="137" mass="15480">MRDNMREKRIEDLVAETEGVVERIETGTNQQIQSPQIKRKILVKAVTQGTNQKLVILVKDRSIANRKPRQLKANQTDVKVAKLLMKTTGANQLTVILELKTGTNQQIVILELNMKATILKEVGNIVATRSRRLNLAR</sequence>
<reference evidence="1" key="1">
    <citation type="submission" date="2021-05" db="EMBL/GenBank/DDBJ databases">
        <authorList>
            <person name="Alioto T."/>
            <person name="Alioto T."/>
            <person name="Gomez Garrido J."/>
        </authorList>
    </citation>
    <scope>NUCLEOTIDE SEQUENCE</scope>
</reference>
<protein>
    <submittedName>
        <fullName evidence="1">Uncharacterized protein</fullName>
    </submittedName>
</protein>
<accession>A0A8D8QEX6</accession>
<name>A0A8D8QEX6_9HEMI</name>
<organism evidence="1">
    <name type="scientific">Cacopsylla melanoneura</name>
    <dbReference type="NCBI Taxonomy" id="428564"/>
    <lineage>
        <taxon>Eukaryota</taxon>
        <taxon>Metazoa</taxon>
        <taxon>Ecdysozoa</taxon>
        <taxon>Arthropoda</taxon>
        <taxon>Hexapoda</taxon>
        <taxon>Insecta</taxon>
        <taxon>Pterygota</taxon>
        <taxon>Neoptera</taxon>
        <taxon>Paraneoptera</taxon>
        <taxon>Hemiptera</taxon>
        <taxon>Sternorrhyncha</taxon>
        <taxon>Psylloidea</taxon>
        <taxon>Psyllidae</taxon>
        <taxon>Psyllinae</taxon>
        <taxon>Cacopsylla</taxon>
    </lineage>
</organism>
<evidence type="ECO:0000313" key="1">
    <source>
        <dbReference type="EMBL" id="CAG6630087.1"/>
    </source>
</evidence>
<dbReference type="EMBL" id="HBUF01072535">
    <property type="protein sequence ID" value="CAG6630087.1"/>
    <property type="molecule type" value="Transcribed_RNA"/>
</dbReference>
<dbReference type="AlphaFoldDB" id="A0A8D8QEX6"/>
<proteinExistence type="predicted"/>